<evidence type="ECO:0000313" key="4">
    <source>
        <dbReference type="RefSeq" id="XP_015277806.1"/>
    </source>
</evidence>
<dbReference type="InterPro" id="IPR040243">
    <property type="entry name" value="Steroid_recept_RNA_1"/>
</dbReference>
<keyword evidence="3" id="KW-1185">Reference proteome</keyword>
<name>A0ABM1KVR9_GEKJA</name>
<evidence type="ECO:0000313" key="3">
    <source>
        <dbReference type="Proteomes" id="UP000694871"/>
    </source>
</evidence>
<feature type="domain" description="SRA1/Sec31" evidence="2">
    <location>
        <begin position="77"/>
        <end position="218"/>
    </location>
</feature>
<gene>
    <name evidence="4" type="primary">SRA1</name>
</gene>
<dbReference type="Pfam" id="PF07304">
    <property type="entry name" value="SRA1"/>
    <property type="match status" value="1"/>
</dbReference>
<dbReference type="Proteomes" id="UP000694871">
    <property type="component" value="Unplaced"/>
</dbReference>
<reference evidence="4" key="1">
    <citation type="submission" date="2025-08" db="UniProtKB">
        <authorList>
            <consortium name="RefSeq"/>
        </authorList>
    </citation>
    <scope>IDENTIFICATION</scope>
</reference>
<evidence type="ECO:0000256" key="1">
    <source>
        <dbReference type="SAM" id="MobiDB-lite"/>
    </source>
</evidence>
<dbReference type="PANTHER" id="PTHR18834">
    <property type="entry name" value="STEROID RECEPTOR RNA ACTIVATOR 1"/>
    <property type="match status" value="1"/>
</dbReference>
<feature type="region of interest" description="Disordered" evidence="1">
    <location>
        <begin position="1"/>
        <end position="100"/>
    </location>
</feature>
<dbReference type="GeneID" id="107119738"/>
<evidence type="ECO:0000259" key="2">
    <source>
        <dbReference type="Pfam" id="PF07304"/>
    </source>
</evidence>
<feature type="compositionally biased region" description="Pro residues" evidence="1">
    <location>
        <begin position="58"/>
        <end position="69"/>
    </location>
</feature>
<dbReference type="Gene3D" id="1.20.940.10">
    <property type="entry name" value="Functional domain of the splicing factor Prp18"/>
    <property type="match status" value="1"/>
</dbReference>
<dbReference type="InterPro" id="IPR009917">
    <property type="entry name" value="SRA1/Sec31"/>
</dbReference>
<dbReference type="RefSeq" id="XP_015277806.1">
    <property type="nucleotide sequence ID" value="XM_015422320.1"/>
</dbReference>
<accession>A0ABM1KVR9</accession>
<sequence length="240" mass="26154">MAELYVKPGNPERGWNDPPQFSYGLQRQRAAAADPKAAGAKRGPLTRRAAAAGDEARPPPPPPSPPPHGPESALSSPAPPAFPPKSAGLPPSTLPDPPLKTNALEAEEECGVEDVLSPLNEALDHCRESARKQVCDDISKRLVTLEQMWTQGRLSAPVRRGMRILTEELKCQHWDAADEIHRSLMVDHINEVSQWMVGVKRLIAETRKSPTVDLALEEQEVGTQLEPEHQRLGPGTLPAI</sequence>
<protein>
    <submittedName>
        <fullName evidence="4">Steroid receptor RNA activator 1</fullName>
    </submittedName>
</protein>
<feature type="compositionally biased region" description="Low complexity" evidence="1">
    <location>
        <begin position="29"/>
        <end position="53"/>
    </location>
</feature>
<feature type="region of interest" description="Disordered" evidence="1">
    <location>
        <begin position="219"/>
        <end position="240"/>
    </location>
</feature>
<proteinExistence type="predicted"/>
<keyword evidence="4" id="KW-0675">Receptor</keyword>
<organism evidence="3 4">
    <name type="scientific">Gekko japonicus</name>
    <name type="common">Schlegel's Japanese gecko</name>
    <dbReference type="NCBI Taxonomy" id="146911"/>
    <lineage>
        <taxon>Eukaryota</taxon>
        <taxon>Metazoa</taxon>
        <taxon>Chordata</taxon>
        <taxon>Craniata</taxon>
        <taxon>Vertebrata</taxon>
        <taxon>Euteleostomi</taxon>
        <taxon>Lepidosauria</taxon>
        <taxon>Squamata</taxon>
        <taxon>Bifurcata</taxon>
        <taxon>Gekkota</taxon>
        <taxon>Gekkonidae</taxon>
        <taxon>Gekkoninae</taxon>
        <taxon>Gekko</taxon>
    </lineage>
</organism>
<dbReference type="PANTHER" id="PTHR18834:SF2">
    <property type="entry name" value="STEROID RECEPTOR RNA ACTIVATOR 1"/>
    <property type="match status" value="1"/>
</dbReference>